<dbReference type="EMBL" id="SRMB01000001">
    <property type="protein sequence ID" value="TGE29582.1"/>
    <property type="molecule type" value="Genomic_DNA"/>
</dbReference>
<evidence type="ECO:0000256" key="1">
    <source>
        <dbReference type="SAM" id="Phobius"/>
    </source>
</evidence>
<sequence length="149" mass="16151">MTPEELTTLVAQLEADTPASGAYFGIFQYGDEPDASFIKANKAGLKLFAAEILRAATQVEATLAHETETIIPLDFEDATWLDGDILVHYIEPVNYSAASQPEAKPRALFDRFSDNLQGFVLLSFGVFLLISLLVGIGNGIQTIANWISG</sequence>
<dbReference type="OrthoDB" id="1454326at2"/>
<dbReference type="RefSeq" id="WP_135394167.1">
    <property type="nucleotide sequence ID" value="NZ_SRMB01000001.1"/>
</dbReference>
<accession>A0A4Z0QLH0</accession>
<protein>
    <submittedName>
        <fullName evidence="2">Uncharacterized protein</fullName>
    </submittedName>
</protein>
<keyword evidence="1" id="KW-0812">Transmembrane</keyword>
<comment type="caution">
    <text evidence="2">The sequence shown here is derived from an EMBL/GenBank/DDBJ whole genome shotgun (WGS) entry which is preliminary data.</text>
</comment>
<reference evidence="2 3" key="1">
    <citation type="submission" date="2019-04" db="EMBL/GenBank/DDBJ databases">
        <authorList>
            <person name="Feng G."/>
            <person name="Zhang J."/>
            <person name="Zhu H."/>
        </authorList>
    </citation>
    <scope>NUCLEOTIDE SEQUENCE [LARGE SCALE GENOMIC DNA]</scope>
    <source>
        <strain evidence="2 3">9PBR-1</strain>
    </source>
</reference>
<evidence type="ECO:0000313" key="3">
    <source>
        <dbReference type="Proteomes" id="UP000298471"/>
    </source>
</evidence>
<dbReference type="Proteomes" id="UP000298471">
    <property type="component" value="Unassembled WGS sequence"/>
</dbReference>
<keyword evidence="1" id="KW-1133">Transmembrane helix</keyword>
<feature type="transmembrane region" description="Helical" evidence="1">
    <location>
        <begin position="119"/>
        <end position="140"/>
    </location>
</feature>
<dbReference type="AlphaFoldDB" id="A0A4Z0QLH0"/>
<gene>
    <name evidence="2" type="ORF">E5K02_09040</name>
</gene>
<keyword evidence="1" id="KW-0472">Membrane</keyword>
<keyword evidence="3" id="KW-1185">Reference proteome</keyword>
<proteinExistence type="predicted"/>
<evidence type="ECO:0000313" key="2">
    <source>
        <dbReference type="EMBL" id="TGE29582.1"/>
    </source>
</evidence>
<organism evidence="2 3">
    <name type="scientific">Hymenobacter metallicola</name>
    <dbReference type="NCBI Taxonomy" id="2563114"/>
    <lineage>
        <taxon>Bacteria</taxon>
        <taxon>Pseudomonadati</taxon>
        <taxon>Bacteroidota</taxon>
        <taxon>Cytophagia</taxon>
        <taxon>Cytophagales</taxon>
        <taxon>Hymenobacteraceae</taxon>
        <taxon>Hymenobacter</taxon>
    </lineage>
</organism>
<name>A0A4Z0QLH0_9BACT</name>